<name>A0A5S3XP77_9GAMM</name>
<sequence length="490" mass="55054">MSSELLINVTPSESRVALIENGVLQEVQVERIGNLGIVGNIYFGKVSRVLPGMQAAFVDIGLDKAAFLHASDIVNSASFEEGVDDQPVKKVQDIRELVKQGQFIMVQVVKDPLGTKGARLTTDITIPSRYLVFMPDATHVGVSQRIETEEERARLKKIVSQYNDENGGFIVRTAAEGASEAELQHDAEFLKKLWQKIVSRRKKASKASILHEDLTLAFRTLRDYVGEDMERIRVDSKLTHQELKEFTEEFVPLLAQVLEYYPGERPIFDLFDVESEIQKALHRKVELKSGGYLIIDQTEAMTTVDVNTGAFVGHRNLEETIFNTNVEATSAIARQLRLRNLGGIIIIDFIDMISDDHKRRVLHSLETALSKDRAKANINGLSALGLVEMTRKRTRESLEHILCGVCPSCSGRGSLKTVETVCYEILREIVRVNRAYDADKFMVYASAAVSEALTNDEYHNLAELELFIGKQVNIQTESLYSQEQFDVVMM</sequence>
<keyword evidence="7" id="KW-0820">tRNA-binding</keyword>
<evidence type="ECO:0000313" key="19">
    <source>
        <dbReference type="Proteomes" id="UP000305730"/>
    </source>
</evidence>
<dbReference type="PANTHER" id="PTHR30001:SF0">
    <property type="entry name" value="RIBONUCLEASE G"/>
    <property type="match status" value="1"/>
</dbReference>
<evidence type="ECO:0000256" key="8">
    <source>
        <dbReference type="ARBA" id="ARBA00022694"/>
    </source>
</evidence>
<evidence type="ECO:0000256" key="6">
    <source>
        <dbReference type="ARBA" id="ARBA00022552"/>
    </source>
</evidence>
<dbReference type="GO" id="GO:0000049">
    <property type="term" value="F:tRNA binding"/>
    <property type="evidence" value="ECO:0007669"/>
    <property type="project" value="UniProtKB-KW"/>
</dbReference>
<evidence type="ECO:0000256" key="5">
    <source>
        <dbReference type="ARBA" id="ARBA00022490"/>
    </source>
</evidence>
<comment type="caution">
    <text evidence="18">The sequence shown here is derived from an EMBL/GenBank/DDBJ whole genome shotgun (WGS) entry which is preliminary data.</text>
</comment>
<reference evidence="19 20" key="1">
    <citation type="submission" date="2017-12" db="EMBL/GenBank/DDBJ databases">
        <authorList>
            <person name="Paulsen S."/>
            <person name="Gram L.K."/>
        </authorList>
    </citation>
    <scope>NUCLEOTIDE SEQUENCE [LARGE SCALE GENOMIC DNA]</scope>
    <source>
        <strain evidence="18 20">S2231</strain>
        <strain evidence="17 19">S2233</strain>
    </source>
</reference>
<evidence type="ECO:0000256" key="7">
    <source>
        <dbReference type="ARBA" id="ARBA00022555"/>
    </source>
</evidence>
<dbReference type="EMBL" id="PNCK01000016">
    <property type="protein sequence ID" value="TMP45607.1"/>
    <property type="molecule type" value="Genomic_DNA"/>
</dbReference>
<dbReference type="AlphaFoldDB" id="A0A5S3XP77"/>
<organism evidence="18 20">
    <name type="scientific">Pseudoalteromonas citrea</name>
    <dbReference type="NCBI Taxonomy" id="43655"/>
    <lineage>
        <taxon>Bacteria</taxon>
        <taxon>Pseudomonadati</taxon>
        <taxon>Pseudomonadota</taxon>
        <taxon>Gammaproteobacteria</taxon>
        <taxon>Alteromonadales</taxon>
        <taxon>Pseudoalteromonadaceae</taxon>
        <taxon>Pseudoalteromonas</taxon>
    </lineage>
</organism>
<dbReference type="GO" id="GO:0004540">
    <property type="term" value="F:RNA nuclease activity"/>
    <property type="evidence" value="ECO:0007669"/>
    <property type="project" value="InterPro"/>
</dbReference>
<keyword evidence="13" id="KW-0378">Hydrolase</keyword>
<keyword evidence="15" id="KW-0694">RNA-binding</keyword>
<dbReference type="GO" id="GO:0019843">
    <property type="term" value="F:rRNA binding"/>
    <property type="evidence" value="ECO:0007669"/>
    <property type="project" value="UniProtKB-KW"/>
</dbReference>
<dbReference type="RefSeq" id="WP_119860932.1">
    <property type="nucleotide sequence ID" value="NZ_PNCK01000016.1"/>
</dbReference>
<evidence type="ECO:0000259" key="16">
    <source>
        <dbReference type="PROSITE" id="PS50126"/>
    </source>
</evidence>
<keyword evidence="11" id="KW-0699">rRNA-binding</keyword>
<dbReference type="PANTHER" id="PTHR30001">
    <property type="entry name" value="RIBONUCLEASE"/>
    <property type="match status" value="1"/>
</dbReference>
<keyword evidence="5" id="KW-0963">Cytoplasm</keyword>
<evidence type="ECO:0000256" key="9">
    <source>
        <dbReference type="ARBA" id="ARBA00022722"/>
    </source>
</evidence>
<dbReference type="Pfam" id="PF10150">
    <property type="entry name" value="RNase_E_G"/>
    <property type="match status" value="1"/>
</dbReference>
<dbReference type="SUPFAM" id="SSF50249">
    <property type="entry name" value="Nucleic acid-binding proteins"/>
    <property type="match status" value="1"/>
</dbReference>
<keyword evidence="19" id="KW-1185">Reference proteome</keyword>
<evidence type="ECO:0000256" key="14">
    <source>
        <dbReference type="ARBA" id="ARBA00022842"/>
    </source>
</evidence>
<dbReference type="GO" id="GO:0008033">
    <property type="term" value="P:tRNA processing"/>
    <property type="evidence" value="ECO:0007669"/>
    <property type="project" value="UniProtKB-KW"/>
</dbReference>
<evidence type="ECO:0000256" key="11">
    <source>
        <dbReference type="ARBA" id="ARBA00022730"/>
    </source>
</evidence>
<evidence type="ECO:0000313" key="18">
    <source>
        <dbReference type="EMBL" id="TMP58987.1"/>
    </source>
</evidence>
<evidence type="ECO:0000256" key="12">
    <source>
        <dbReference type="ARBA" id="ARBA00022759"/>
    </source>
</evidence>
<reference evidence="18" key="3">
    <citation type="submission" date="2019-09" db="EMBL/GenBank/DDBJ databases">
        <title>Co-occurence of chitin degradation, pigmentation and bioactivity in marine Pseudoalteromonas.</title>
        <authorList>
            <person name="Sonnenschein E.C."/>
            <person name="Bech P.K."/>
        </authorList>
    </citation>
    <scope>NUCLEOTIDE SEQUENCE</scope>
    <source>
        <strain evidence="18">S2231</strain>
        <strain evidence="19">S2233</strain>
    </source>
</reference>
<dbReference type="CDD" id="cd04453">
    <property type="entry name" value="S1_RNase_E"/>
    <property type="match status" value="1"/>
</dbReference>
<dbReference type="NCBIfam" id="TIGR00757">
    <property type="entry name" value="RNaseEG"/>
    <property type="match status" value="1"/>
</dbReference>
<dbReference type="FunFam" id="3.40.1260.20:FF:000001">
    <property type="entry name" value="Ribonuclease G Rng"/>
    <property type="match status" value="1"/>
</dbReference>
<dbReference type="EMBL" id="PNCL01000050">
    <property type="protein sequence ID" value="TMP58987.1"/>
    <property type="molecule type" value="Genomic_DNA"/>
</dbReference>
<accession>A0A5S3XP77</accession>
<dbReference type="InterPro" id="IPR048583">
    <property type="entry name" value="RNase_E_G_thioredoxin-like"/>
</dbReference>
<dbReference type="GO" id="GO:0016787">
    <property type="term" value="F:hydrolase activity"/>
    <property type="evidence" value="ECO:0007669"/>
    <property type="project" value="UniProtKB-KW"/>
</dbReference>
<dbReference type="Proteomes" id="UP000307706">
    <property type="component" value="Unassembled WGS sequence"/>
</dbReference>
<reference evidence="20" key="2">
    <citation type="submission" date="2019-06" db="EMBL/GenBank/DDBJ databases">
        <title>Co-occurence of chitin degradation, pigmentation and bioactivity in marine Pseudoalteromonas.</title>
        <authorList>
            <person name="Sonnenschein E.C."/>
            <person name="Bech P.K."/>
        </authorList>
    </citation>
    <scope>NUCLEOTIDE SEQUENCE [LARGE SCALE GENOMIC DNA]</scope>
    <source>
        <strain evidence="20">S2231</strain>
        <strain evidence="17">S2233</strain>
    </source>
</reference>
<keyword evidence="9" id="KW-0540">Nuclease</keyword>
<evidence type="ECO:0000256" key="3">
    <source>
        <dbReference type="ARBA" id="ARBA00005663"/>
    </source>
</evidence>
<keyword evidence="10" id="KW-0479">Metal-binding</keyword>
<dbReference type="Gene3D" id="2.40.50.140">
    <property type="entry name" value="Nucleic acid-binding proteins"/>
    <property type="match status" value="1"/>
</dbReference>
<dbReference type="InterPro" id="IPR012340">
    <property type="entry name" value="NA-bd_OB-fold"/>
</dbReference>
<dbReference type="Proteomes" id="UP000305730">
    <property type="component" value="Unassembled WGS sequence"/>
</dbReference>
<proteinExistence type="inferred from homology"/>
<dbReference type="Pfam" id="PF00575">
    <property type="entry name" value="S1"/>
    <property type="match status" value="1"/>
</dbReference>
<protein>
    <recommendedName>
        <fullName evidence="4">Ribonuclease G</fullName>
    </recommendedName>
</protein>
<dbReference type="OrthoDB" id="9804278at2"/>
<dbReference type="InterPro" id="IPR003029">
    <property type="entry name" value="S1_domain"/>
</dbReference>
<evidence type="ECO:0000313" key="20">
    <source>
        <dbReference type="Proteomes" id="UP000307706"/>
    </source>
</evidence>
<dbReference type="Gene3D" id="3.40.1260.20">
    <property type="entry name" value="Ribonuclease E, catalytic domain"/>
    <property type="match status" value="1"/>
</dbReference>
<dbReference type="SMART" id="SM00316">
    <property type="entry name" value="S1"/>
    <property type="match status" value="1"/>
</dbReference>
<dbReference type="FunFam" id="2.40.50.140:FF:000028">
    <property type="entry name" value="Ribonuclease G"/>
    <property type="match status" value="1"/>
</dbReference>
<dbReference type="GO" id="GO:0006364">
    <property type="term" value="P:rRNA processing"/>
    <property type="evidence" value="ECO:0007669"/>
    <property type="project" value="UniProtKB-KW"/>
</dbReference>
<dbReference type="GO" id="GO:0004519">
    <property type="term" value="F:endonuclease activity"/>
    <property type="evidence" value="ECO:0007669"/>
    <property type="project" value="UniProtKB-KW"/>
</dbReference>
<evidence type="ECO:0000256" key="10">
    <source>
        <dbReference type="ARBA" id="ARBA00022723"/>
    </source>
</evidence>
<keyword evidence="12" id="KW-0255">Endonuclease</keyword>
<evidence type="ECO:0000256" key="4">
    <source>
        <dbReference type="ARBA" id="ARBA00017719"/>
    </source>
</evidence>
<comment type="similarity">
    <text evidence="3">Belongs to the RNase E/G family. RNase G subfamily.</text>
</comment>
<dbReference type="GO" id="GO:0046872">
    <property type="term" value="F:metal ion binding"/>
    <property type="evidence" value="ECO:0007669"/>
    <property type="project" value="UniProtKB-KW"/>
</dbReference>
<evidence type="ECO:0000256" key="2">
    <source>
        <dbReference type="ARBA" id="ARBA00004496"/>
    </source>
</evidence>
<evidence type="ECO:0000313" key="17">
    <source>
        <dbReference type="EMBL" id="TMP45607.1"/>
    </source>
</evidence>
<gene>
    <name evidence="18" type="ORF">CWB96_10490</name>
    <name evidence="17" type="ORF">CWB97_03135</name>
</gene>
<dbReference type="NCBIfam" id="NF008689">
    <property type="entry name" value="PRK11712.1"/>
    <property type="match status" value="1"/>
</dbReference>
<evidence type="ECO:0000256" key="1">
    <source>
        <dbReference type="ARBA" id="ARBA00001946"/>
    </source>
</evidence>
<keyword evidence="6" id="KW-0698">rRNA processing</keyword>
<dbReference type="InterPro" id="IPR019307">
    <property type="entry name" value="RNA-bd_AU-1/RNase_E/G"/>
</dbReference>
<comment type="subcellular location">
    <subcellularLocation>
        <location evidence="2">Cytoplasm</location>
    </subcellularLocation>
</comment>
<dbReference type="InterPro" id="IPR004659">
    <property type="entry name" value="RNase_E/G"/>
</dbReference>
<evidence type="ECO:0000256" key="15">
    <source>
        <dbReference type="ARBA" id="ARBA00022884"/>
    </source>
</evidence>
<feature type="domain" description="S1 motif" evidence="16">
    <location>
        <begin position="39"/>
        <end position="123"/>
    </location>
</feature>
<evidence type="ECO:0000256" key="13">
    <source>
        <dbReference type="ARBA" id="ARBA00022801"/>
    </source>
</evidence>
<comment type="cofactor">
    <cofactor evidence="1">
        <name>Mg(2+)</name>
        <dbReference type="ChEBI" id="CHEBI:18420"/>
    </cofactor>
</comment>
<keyword evidence="8" id="KW-0819">tRNA processing</keyword>
<dbReference type="Pfam" id="PF20833">
    <property type="entry name" value="RNase_E_G_Thio"/>
    <property type="match status" value="1"/>
</dbReference>
<dbReference type="PROSITE" id="PS50126">
    <property type="entry name" value="S1"/>
    <property type="match status" value="1"/>
</dbReference>
<dbReference type="GO" id="GO:0005737">
    <property type="term" value="C:cytoplasm"/>
    <property type="evidence" value="ECO:0007669"/>
    <property type="project" value="UniProtKB-SubCell"/>
</dbReference>
<keyword evidence="14" id="KW-0460">Magnesium</keyword>